<dbReference type="InterPro" id="IPR002156">
    <property type="entry name" value="RNaseH_domain"/>
</dbReference>
<dbReference type="Pfam" id="PF13456">
    <property type="entry name" value="RVT_3"/>
    <property type="match status" value="1"/>
</dbReference>
<keyword evidence="2" id="KW-1133">Transmembrane helix</keyword>
<evidence type="ECO:0000256" key="2">
    <source>
        <dbReference type="SAM" id="Phobius"/>
    </source>
</evidence>
<evidence type="ECO:0000313" key="4">
    <source>
        <dbReference type="Proteomes" id="UP000818029"/>
    </source>
</evidence>
<dbReference type="Pfam" id="PF13966">
    <property type="entry name" value="zf-RVT"/>
    <property type="match status" value="1"/>
</dbReference>
<dbReference type="InterPro" id="IPR043502">
    <property type="entry name" value="DNA/RNA_pol_sf"/>
</dbReference>
<dbReference type="InterPro" id="IPR005135">
    <property type="entry name" value="Endo/exonuclease/phosphatase"/>
</dbReference>
<dbReference type="InterPro" id="IPR000477">
    <property type="entry name" value="RT_dom"/>
</dbReference>
<dbReference type="InterPro" id="IPR026960">
    <property type="entry name" value="RVT-Znf"/>
</dbReference>
<dbReference type="SUPFAM" id="SSF56672">
    <property type="entry name" value="DNA/RNA polymerases"/>
    <property type="match status" value="1"/>
</dbReference>
<dbReference type="Pfam" id="PF00078">
    <property type="entry name" value="RVT_1"/>
    <property type="match status" value="1"/>
</dbReference>
<dbReference type="CDD" id="cd01650">
    <property type="entry name" value="RT_nLTR_like"/>
    <property type="match status" value="1"/>
</dbReference>
<dbReference type="PANTHER" id="PTHR33116:SF86">
    <property type="entry name" value="REVERSE TRANSCRIPTASE DOMAIN-CONTAINING PROTEIN"/>
    <property type="match status" value="1"/>
</dbReference>
<organism evidence="4 5">
    <name type="scientific">Gossypium hirsutum</name>
    <name type="common">Upland cotton</name>
    <name type="synonym">Gossypium mexicanum</name>
    <dbReference type="NCBI Taxonomy" id="3635"/>
    <lineage>
        <taxon>Eukaryota</taxon>
        <taxon>Viridiplantae</taxon>
        <taxon>Streptophyta</taxon>
        <taxon>Embryophyta</taxon>
        <taxon>Tracheophyta</taxon>
        <taxon>Spermatophyta</taxon>
        <taxon>Magnoliopsida</taxon>
        <taxon>eudicotyledons</taxon>
        <taxon>Gunneridae</taxon>
        <taxon>Pentapetalae</taxon>
        <taxon>rosids</taxon>
        <taxon>malvids</taxon>
        <taxon>Malvales</taxon>
        <taxon>Malvaceae</taxon>
        <taxon>Malvoideae</taxon>
        <taxon>Gossypium</taxon>
    </lineage>
</organism>
<dbReference type="SUPFAM" id="SSF56219">
    <property type="entry name" value="DNase I-like"/>
    <property type="match status" value="1"/>
</dbReference>
<accession>A0ABM2YLA6</accession>
<evidence type="ECO:0000256" key="1">
    <source>
        <dbReference type="SAM" id="MobiDB-lite"/>
    </source>
</evidence>
<protein>
    <recommendedName>
        <fullName evidence="3">Reverse transcriptase domain-containing protein</fullName>
    </recommendedName>
</protein>
<name>A0ABM2YLA6_GOSHI</name>
<proteinExistence type="predicted"/>
<dbReference type="Gene3D" id="3.60.10.10">
    <property type="entry name" value="Endonuclease/exonuclease/phosphatase"/>
    <property type="match status" value="1"/>
</dbReference>
<gene>
    <name evidence="5" type="primary">LOC121203755</name>
</gene>
<keyword evidence="4" id="KW-1185">Reference proteome</keyword>
<feature type="transmembrane region" description="Helical" evidence="2">
    <location>
        <begin position="52"/>
        <end position="79"/>
    </location>
</feature>
<dbReference type="Pfam" id="PF14392">
    <property type="entry name" value="zf-CCHC_4"/>
    <property type="match status" value="1"/>
</dbReference>
<feature type="region of interest" description="Disordered" evidence="1">
    <location>
        <begin position="357"/>
        <end position="408"/>
    </location>
</feature>
<reference evidence="5" key="2">
    <citation type="submission" date="2025-08" db="UniProtKB">
        <authorList>
            <consortium name="RefSeq"/>
        </authorList>
    </citation>
    <scope>IDENTIFICATION</scope>
</reference>
<feature type="compositionally biased region" description="Basic and acidic residues" evidence="1">
    <location>
        <begin position="357"/>
        <end position="368"/>
    </location>
</feature>
<dbReference type="InterPro" id="IPR025836">
    <property type="entry name" value="Zn_knuckle_CX2CX4HX4C"/>
</dbReference>
<dbReference type="PANTHER" id="PTHR33116">
    <property type="entry name" value="REVERSE TRANSCRIPTASE ZINC-BINDING DOMAIN-CONTAINING PROTEIN-RELATED-RELATED"/>
    <property type="match status" value="1"/>
</dbReference>
<evidence type="ECO:0000313" key="5">
    <source>
        <dbReference type="RefSeq" id="XP_040930141.1"/>
    </source>
</evidence>
<dbReference type="RefSeq" id="XP_040930141.1">
    <property type="nucleotide sequence ID" value="XM_041074207.1"/>
</dbReference>
<evidence type="ECO:0000259" key="3">
    <source>
        <dbReference type="PROSITE" id="PS50878"/>
    </source>
</evidence>
<keyword evidence="2" id="KW-0472">Membrane</keyword>
<keyword evidence="2" id="KW-0812">Transmembrane</keyword>
<reference evidence="4" key="1">
    <citation type="journal article" date="2020" name="Nat. Genet.">
        <title>Genomic diversifications of five Gossypium allopolyploid species and their impact on cotton improvement.</title>
        <authorList>
            <person name="Chen Z.J."/>
            <person name="Sreedasyam A."/>
            <person name="Ando A."/>
            <person name="Song Q."/>
            <person name="De Santiago L.M."/>
            <person name="Hulse-Kemp A.M."/>
            <person name="Ding M."/>
            <person name="Ye W."/>
            <person name="Kirkbride R.C."/>
            <person name="Jenkins J."/>
            <person name="Plott C."/>
            <person name="Lovell J."/>
            <person name="Lin Y.M."/>
            <person name="Vaughn R."/>
            <person name="Liu B."/>
            <person name="Simpson S."/>
            <person name="Scheffler B.E."/>
            <person name="Wen L."/>
            <person name="Saski C.A."/>
            <person name="Grover C.E."/>
            <person name="Hu G."/>
            <person name="Conover J.L."/>
            <person name="Carlson J.W."/>
            <person name="Shu S."/>
            <person name="Boston L.B."/>
            <person name="Williams M."/>
            <person name="Peterson D.G."/>
            <person name="McGee K."/>
            <person name="Jones D.C."/>
            <person name="Wendel J.F."/>
            <person name="Stelly D.M."/>
            <person name="Grimwood J."/>
            <person name="Schmutz J."/>
        </authorList>
    </citation>
    <scope>NUCLEOTIDE SEQUENCE [LARGE SCALE GENOMIC DNA]</scope>
    <source>
        <strain evidence="4">cv. TM-1</strain>
    </source>
</reference>
<dbReference type="GeneID" id="121203755"/>
<sequence>MRLSWCFVPGFRALELGVGPRKSKSLTFFDFSLLLLCFCMKDEFISIFTSGGFLVFVGCDGVIFYFLFASPVVVVGGMMEERSSYDEDLMLKDINGLLERLKFLDEESVQVVSTNAGNNLQGFESWAVGKFMAKMKPNREAMYRVFRSLWFTKEDVDFVALNDEVIIGKFGCVEDRSRILNLTPWLFDNCLFSMLPFVKGQAITSYEFNMSPFWLRIYNIPLELMDHSTALDVGIAIGKVVAIDWKDRNGGWTEFMRLKIMVNILKPLRRIVKLVDRDERVITCMLKYERLLDFFYLCGIIGHTVKNCKNKLPGPVSNQANFQFGSWLRVPVAVPTLGKGIRRNGVEIMEPKTILSVDREESRSDMRNKGGQFDENAGDKGLEEGSVSTSPVDRRSHKISRDSGGWRSAPPRAMKTLCWNCRGIGNPTTVRELKQLLVANNPDIVFLCETKVKSNDFSRIRMLCRMEGCLAVSAEGKSGGLALLWREGMKVTIQNYSKYHIDSLVCLDDGMRLRFTGFYGQADPNNMNLLWDMLRRVKGTVNEGWIVTGDFNAILNNTEKEGGRRKPRSSMEDFCKLIAEMELVDVKTNNGWFTWTNNREGPDLVKERLDGFLISENLVGNMPFLTTKIVRQSKSDHEAIIMDTLGSKPRDNNINPRTWFRYEACWNKEADARDIITSIWSKSESHLLDKLELVRKKLGPWQHQRYKRMKKKISVLEKTISDIMDGSNRENTNGLLKSARRKLGFLYEVEERYWAVRARTKWLREGDRNTRYFHVRVSGRRKKNNIDKLQDVHGIWHDEDTEICAIVWNYFHDLFKSTINPNDILDLSFILDCVTDDMNSRLSREFTDEEILRAFNQMDPRKAPGIDGISGSFFKDHWQTVGQDVLKLCHDTLQGRKNVNCINETLLILIPKIKDLCIMANFRPISLCRVIYKIISKVLANRLKEILPYCISHNQSAFVPGRMIHDNVLIAHELVHYLCSSKNGPNKGCVVKLDMSKAYDWVEWVFLEKVMLKLGFSRDWVEKVMCCVRTDRYRVKCNMSLTDVIVPERGIRQGDPLSPYLFLFCMDAFSRLLINAQSTNKLKGIRASKDGPRINHLFFADDALLFVRNNRSEVETFLQILNMFEKMSGQSINLEKSMKSGVFKDILDRTANRINSWSKRLLSNGGKEIFVKSVLQSIPTYAFSVFLAPKGVLEELQAMMRRFWWGGSEHNSGWNMLAWERMCHPKGMGGIGFRDLWLFNVALLGRQVWRLIHCKDTLCYKVLSSKYFPGGDVLHPKRVDKSSFTWQSIATAARVLHEGFGWNVGNGRNINIWTDNWGFEGLSGSSIRIERRLVPETKVCELLNDSKDGWNEKRITELYGESLRDQICNVPIIHNNFDDQCMWFHNPNGLFSSKSAYSWLILKQVGYGPHRFFWKFIWKLNTLPKIRIFYWRLGHEILPTFDKIASIRSDFNKLCPRCGIEKETLIHALKGCPKAREVLVYGDLNNNLLVGKFSRCIDWLEAAAHVLDKIAMSDLVTVLWNIWNRRNNLIFRGVEDGAKVTWERAASLSHDFRIFNLVAAPMLSRLRLDKVWMKPSPGTVKINFDATVVGKYMCFGLVARDADGFVLGGRMGRVNKELKIEWAEMQALDESINFARTNGWDKLVVESDCANLVNRFNKKSTDLTTLGYCLRLFSLCNFLFSILFGLLDAVIK</sequence>
<feature type="domain" description="Reverse transcriptase" evidence="3">
    <location>
        <begin position="891"/>
        <end position="1162"/>
    </location>
</feature>
<dbReference type="InterPro" id="IPR036691">
    <property type="entry name" value="Endo/exonu/phosph_ase_sf"/>
</dbReference>
<dbReference type="PROSITE" id="PS50878">
    <property type="entry name" value="RT_POL"/>
    <property type="match status" value="1"/>
</dbReference>
<dbReference type="Proteomes" id="UP000818029">
    <property type="component" value="Chromosome A07"/>
</dbReference>
<dbReference type="Pfam" id="PF03372">
    <property type="entry name" value="Exo_endo_phos"/>
    <property type="match status" value="1"/>
</dbReference>